<evidence type="ECO:0000313" key="3">
    <source>
        <dbReference type="Proteomes" id="UP000004995"/>
    </source>
</evidence>
<sequence length="371" mass="40930">MEGALRGFLLGKGVDDAEADGGWKKSDMVLLGKVSTALHLKKIDELEEVNRKRAMMSAIEDRALVLDADAEQAIEFRRSWIAQWSGNYGSFDDISEFSISLLGFAFDSALQYSIFSVSVGAIRGDLHWPLDVFGMVAVRDSVDRNRNLLFYRARNNYQTLTEKDHCLSLSGPSRAVVVSNPVSDPVMIEVELKVKGINESKDKDLSLLAVLLKFSDNEWGSSCQHIIYSVFTSKLSSLLFTFGGIALSVEATIFIRVLDGSWPHGFHGQFAAHTSSIDRERVILLDFGDNNVPVNGDGIMKLSRQVVSVEVNGKLIVSFKAWKDDGKEVVGKATLKPAKAGRSYRNLGFGSCIIEILVAWSLISPDPEPDY</sequence>
<name>K3ZZQ9_SETIT</name>
<dbReference type="Pfam" id="PF20241">
    <property type="entry name" value="DUF6598"/>
    <property type="match status" value="1"/>
</dbReference>
<dbReference type="PANTHER" id="PTHR33065">
    <property type="entry name" value="OS07G0486400 PROTEIN"/>
    <property type="match status" value="1"/>
</dbReference>
<organism evidence="2 3">
    <name type="scientific">Setaria italica</name>
    <name type="common">Foxtail millet</name>
    <name type="synonym">Panicum italicum</name>
    <dbReference type="NCBI Taxonomy" id="4555"/>
    <lineage>
        <taxon>Eukaryota</taxon>
        <taxon>Viridiplantae</taxon>
        <taxon>Streptophyta</taxon>
        <taxon>Embryophyta</taxon>
        <taxon>Tracheophyta</taxon>
        <taxon>Spermatophyta</taxon>
        <taxon>Magnoliopsida</taxon>
        <taxon>Liliopsida</taxon>
        <taxon>Poales</taxon>
        <taxon>Poaceae</taxon>
        <taxon>PACMAD clade</taxon>
        <taxon>Panicoideae</taxon>
        <taxon>Panicodae</taxon>
        <taxon>Paniceae</taxon>
        <taxon>Cenchrinae</taxon>
        <taxon>Setaria</taxon>
    </lineage>
</organism>
<dbReference type="InParanoid" id="K3ZZQ9"/>
<dbReference type="EMBL" id="AGNK02001339">
    <property type="status" value="NOT_ANNOTATED_CDS"/>
    <property type="molecule type" value="Genomic_DNA"/>
</dbReference>
<evidence type="ECO:0000259" key="1">
    <source>
        <dbReference type="Pfam" id="PF20241"/>
    </source>
</evidence>
<dbReference type="HOGENOM" id="CLU_030845_0_0_1"/>
<dbReference type="STRING" id="4555.K3ZZQ9"/>
<dbReference type="Gramene" id="KQL26680">
    <property type="protein sequence ID" value="KQL26680"/>
    <property type="gene ID" value="SETIT_032094mg"/>
</dbReference>
<protein>
    <recommendedName>
        <fullName evidence="1">DUF6598 domain-containing protein</fullName>
    </recommendedName>
</protein>
<dbReference type="eggNOG" id="ENOG502R3B0">
    <property type="taxonomic scope" value="Eukaryota"/>
</dbReference>
<accession>K3ZZQ9</accession>
<proteinExistence type="predicted"/>
<dbReference type="Proteomes" id="UP000004995">
    <property type="component" value="Unassembled WGS sequence"/>
</dbReference>
<dbReference type="OMA" id="MAFPINE"/>
<keyword evidence="3" id="KW-1185">Reference proteome</keyword>
<evidence type="ECO:0000313" key="2">
    <source>
        <dbReference type="EnsemblPlants" id="KQL26680"/>
    </source>
</evidence>
<reference evidence="2" key="2">
    <citation type="submission" date="2018-08" db="UniProtKB">
        <authorList>
            <consortium name="EnsemblPlants"/>
        </authorList>
    </citation>
    <scope>IDENTIFICATION</scope>
    <source>
        <strain evidence="2">Yugu1</strain>
    </source>
</reference>
<dbReference type="InterPro" id="IPR046533">
    <property type="entry name" value="DUF6598"/>
</dbReference>
<feature type="domain" description="DUF6598" evidence="1">
    <location>
        <begin position="113"/>
        <end position="358"/>
    </location>
</feature>
<dbReference type="EnsemblPlants" id="KQL26680">
    <property type="protein sequence ID" value="KQL26680"/>
    <property type="gene ID" value="SETIT_032094mg"/>
</dbReference>
<dbReference type="PANTHER" id="PTHR33065:SF177">
    <property type="entry name" value="OS08G0141000 PROTEIN"/>
    <property type="match status" value="1"/>
</dbReference>
<reference evidence="3" key="1">
    <citation type="journal article" date="2012" name="Nat. Biotechnol.">
        <title>Reference genome sequence of the model plant Setaria.</title>
        <authorList>
            <person name="Bennetzen J.L."/>
            <person name="Schmutz J."/>
            <person name="Wang H."/>
            <person name="Percifield R."/>
            <person name="Hawkins J."/>
            <person name="Pontaroli A.C."/>
            <person name="Estep M."/>
            <person name="Feng L."/>
            <person name="Vaughn J.N."/>
            <person name="Grimwood J."/>
            <person name="Jenkins J."/>
            <person name="Barry K."/>
            <person name="Lindquist E."/>
            <person name="Hellsten U."/>
            <person name="Deshpande S."/>
            <person name="Wang X."/>
            <person name="Wu X."/>
            <person name="Mitros T."/>
            <person name="Triplett J."/>
            <person name="Yang X."/>
            <person name="Ye C.Y."/>
            <person name="Mauro-Herrera M."/>
            <person name="Wang L."/>
            <person name="Li P."/>
            <person name="Sharma M."/>
            <person name="Sharma R."/>
            <person name="Ronald P.C."/>
            <person name="Panaud O."/>
            <person name="Kellogg E.A."/>
            <person name="Brutnell T.P."/>
            <person name="Doust A.N."/>
            <person name="Tuskan G.A."/>
            <person name="Rokhsar D."/>
            <person name="Devos K.M."/>
        </authorList>
    </citation>
    <scope>NUCLEOTIDE SEQUENCE [LARGE SCALE GENOMIC DNA]</scope>
    <source>
        <strain evidence="3">cv. Yugu1</strain>
    </source>
</reference>
<dbReference type="AlphaFoldDB" id="K3ZZQ9"/>